<evidence type="ECO:0000313" key="3">
    <source>
        <dbReference type="Proteomes" id="UP000580474"/>
    </source>
</evidence>
<dbReference type="Proteomes" id="UP000580474">
    <property type="component" value="Unassembled WGS sequence"/>
</dbReference>
<sequence>MNATQSGLFAGLLLGVAAALGGFTGFLIALVLGAIGLIVGRVLDGELEIGDFLGRGKDR</sequence>
<feature type="transmembrane region" description="Helical" evidence="1">
    <location>
        <begin position="12"/>
        <end position="39"/>
    </location>
</feature>
<keyword evidence="1" id="KW-0472">Membrane</keyword>
<organism evidence="2 3">
    <name type="scientific">Saccharopolyspora gloriosae</name>
    <dbReference type="NCBI Taxonomy" id="455344"/>
    <lineage>
        <taxon>Bacteria</taxon>
        <taxon>Bacillati</taxon>
        <taxon>Actinomycetota</taxon>
        <taxon>Actinomycetes</taxon>
        <taxon>Pseudonocardiales</taxon>
        <taxon>Pseudonocardiaceae</taxon>
        <taxon>Saccharopolyspora</taxon>
    </lineage>
</organism>
<keyword evidence="1" id="KW-1133">Transmembrane helix</keyword>
<comment type="caution">
    <text evidence="2">The sequence shown here is derived from an EMBL/GenBank/DDBJ whole genome shotgun (WGS) entry which is preliminary data.</text>
</comment>
<reference evidence="2 3" key="1">
    <citation type="submission" date="2020-08" db="EMBL/GenBank/DDBJ databases">
        <title>Sequencing the genomes of 1000 actinobacteria strains.</title>
        <authorList>
            <person name="Klenk H.-P."/>
        </authorList>
    </citation>
    <scope>NUCLEOTIDE SEQUENCE [LARGE SCALE GENOMIC DNA]</scope>
    <source>
        <strain evidence="2 3">DSM 45582</strain>
    </source>
</reference>
<dbReference type="AlphaFoldDB" id="A0A840NBK0"/>
<dbReference type="RefSeq" id="WP_184478001.1">
    <property type="nucleotide sequence ID" value="NZ_JACHIV010000001.1"/>
</dbReference>
<proteinExistence type="predicted"/>
<accession>A0A840NBK0</accession>
<evidence type="ECO:0000313" key="2">
    <source>
        <dbReference type="EMBL" id="MBB5068291.1"/>
    </source>
</evidence>
<keyword evidence="2" id="KW-0449">Lipoprotein</keyword>
<gene>
    <name evidence="2" type="ORF">BJ969_001379</name>
</gene>
<keyword evidence="1" id="KW-0812">Transmembrane</keyword>
<protein>
    <submittedName>
        <fullName evidence="2">Outer membrane lipoprotein SlyB</fullName>
    </submittedName>
</protein>
<dbReference type="EMBL" id="JACHIV010000001">
    <property type="protein sequence ID" value="MBB5068291.1"/>
    <property type="molecule type" value="Genomic_DNA"/>
</dbReference>
<keyword evidence="3" id="KW-1185">Reference proteome</keyword>
<name>A0A840NBK0_9PSEU</name>
<evidence type="ECO:0000256" key="1">
    <source>
        <dbReference type="SAM" id="Phobius"/>
    </source>
</evidence>